<feature type="transmembrane region" description="Helical" evidence="1">
    <location>
        <begin position="118"/>
        <end position="139"/>
    </location>
</feature>
<keyword evidence="1" id="KW-0472">Membrane</keyword>
<dbReference type="RefSeq" id="WP_203899322.1">
    <property type="nucleotide sequence ID" value="NZ_BOPF01000008.1"/>
</dbReference>
<keyword evidence="3" id="KW-1185">Reference proteome</keyword>
<dbReference type="EMBL" id="BOPF01000008">
    <property type="protein sequence ID" value="GIJ45776.1"/>
    <property type="molecule type" value="Genomic_DNA"/>
</dbReference>
<feature type="transmembrane region" description="Helical" evidence="1">
    <location>
        <begin position="6"/>
        <end position="27"/>
    </location>
</feature>
<organism evidence="2 3">
    <name type="scientific">Virgisporangium aliadipatigenens</name>
    <dbReference type="NCBI Taxonomy" id="741659"/>
    <lineage>
        <taxon>Bacteria</taxon>
        <taxon>Bacillati</taxon>
        <taxon>Actinomycetota</taxon>
        <taxon>Actinomycetes</taxon>
        <taxon>Micromonosporales</taxon>
        <taxon>Micromonosporaceae</taxon>
        <taxon>Virgisporangium</taxon>
    </lineage>
</organism>
<feature type="transmembrane region" description="Helical" evidence="1">
    <location>
        <begin position="65"/>
        <end position="83"/>
    </location>
</feature>
<comment type="caution">
    <text evidence="2">The sequence shown here is derived from an EMBL/GenBank/DDBJ whole genome shotgun (WGS) entry which is preliminary data.</text>
</comment>
<keyword evidence="1" id="KW-1133">Transmembrane helix</keyword>
<evidence type="ECO:0000256" key="1">
    <source>
        <dbReference type="SAM" id="Phobius"/>
    </source>
</evidence>
<proteinExistence type="predicted"/>
<sequence length="190" mass="20542">MMLAFIVGAEIAFWVVLGLGLVFRYLIKMRRTSLVLLVSVPLIDVVLLAATAVDLRGGAEPATGHGLAAAYLGFSVAFGHSMLRWADERFAHRFAGGPPPWKPPKGGWARVRYEWRSFGLAVLAVAISCAILGVMYLYVGADRGVMLLAWMGRLGVVLVFWLVFGPLWQTIFPGKAEPQDAGAGASAARR</sequence>
<keyword evidence="1" id="KW-0812">Transmembrane</keyword>
<reference evidence="2" key="1">
    <citation type="submission" date="2021-01" db="EMBL/GenBank/DDBJ databases">
        <title>Whole genome shotgun sequence of Virgisporangium aliadipatigenens NBRC 105644.</title>
        <authorList>
            <person name="Komaki H."/>
            <person name="Tamura T."/>
        </authorList>
    </citation>
    <scope>NUCLEOTIDE SEQUENCE</scope>
    <source>
        <strain evidence="2">NBRC 105644</strain>
    </source>
</reference>
<protein>
    <submittedName>
        <fullName evidence="2">Uncharacterized protein</fullName>
    </submittedName>
</protein>
<gene>
    <name evidence="2" type="ORF">Val02_26620</name>
</gene>
<evidence type="ECO:0000313" key="3">
    <source>
        <dbReference type="Proteomes" id="UP000619260"/>
    </source>
</evidence>
<accession>A0A8J4DQB2</accession>
<feature type="transmembrane region" description="Helical" evidence="1">
    <location>
        <begin position="145"/>
        <end position="164"/>
    </location>
</feature>
<evidence type="ECO:0000313" key="2">
    <source>
        <dbReference type="EMBL" id="GIJ45776.1"/>
    </source>
</evidence>
<dbReference type="Proteomes" id="UP000619260">
    <property type="component" value="Unassembled WGS sequence"/>
</dbReference>
<name>A0A8J4DQB2_9ACTN</name>
<feature type="transmembrane region" description="Helical" evidence="1">
    <location>
        <begin position="34"/>
        <end position="53"/>
    </location>
</feature>
<dbReference type="AlphaFoldDB" id="A0A8J4DQB2"/>